<evidence type="ECO:0000313" key="15">
    <source>
        <dbReference type="EMBL" id="GGF16821.1"/>
    </source>
</evidence>
<dbReference type="GO" id="GO:0008821">
    <property type="term" value="F:crossover junction DNA endonuclease activity"/>
    <property type="evidence" value="ECO:0007669"/>
    <property type="project" value="UniProtKB-UniRule"/>
</dbReference>
<comment type="similarity">
    <text evidence="1 13">Belongs to the RuvC family.</text>
</comment>
<evidence type="ECO:0000256" key="10">
    <source>
        <dbReference type="ARBA" id="ARBA00023172"/>
    </source>
</evidence>
<proteinExistence type="inferred from homology"/>
<dbReference type="PANTHER" id="PTHR30194">
    <property type="entry name" value="CROSSOVER JUNCTION ENDODEOXYRIBONUCLEASE RUVC"/>
    <property type="match status" value="1"/>
</dbReference>
<accession>A0A8J2YTJ2</accession>
<feature type="binding site" evidence="13">
    <location>
        <position position="74"/>
    </location>
    <ligand>
        <name>Mg(2+)</name>
        <dbReference type="ChEBI" id="CHEBI:18420"/>
        <label>2</label>
    </ligand>
</feature>
<comment type="function">
    <text evidence="13">The RuvA-RuvB-RuvC complex processes Holliday junction (HJ) DNA during genetic recombination and DNA repair. Endonuclease that resolves HJ intermediates. Cleaves cruciform DNA by making single-stranded nicks across the HJ at symmetrical positions within the homologous arms, yielding a 5'-phosphate and a 3'-hydroxyl group; requires a central core of homology in the junction. The consensus cleavage sequence is 5'-(A/T)TT(C/G)-3'. Cleavage occurs on the 3'-side of the TT dinucleotide at the point of strand exchange. HJ branch migration catalyzed by RuvA-RuvB allows RuvC to scan DNA until it finds its consensus sequence, where it cleaves and resolves the cruciform DNA.</text>
</comment>
<organism evidence="15 16">
    <name type="scientific">Aliidongia dinghuensis</name>
    <dbReference type="NCBI Taxonomy" id="1867774"/>
    <lineage>
        <taxon>Bacteria</taxon>
        <taxon>Pseudomonadati</taxon>
        <taxon>Pseudomonadota</taxon>
        <taxon>Alphaproteobacteria</taxon>
        <taxon>Rhodospirillales</taxon>
        <taxon>Dongiaceae</taxon>
        <taxon>Aliidongia</taxon>
    </lineage>
</organism>
<dbReference type="InterPro" id="IPR020563">
    <property type="entry name" value="X-over_junc_endoDNase_Mg_BS"/>
</dbReference>
<evidence type="ECO:0000256" key="14">
    <source>
        <dbReference type="NCBIfam" id="TIGR00228"/>
    </source>
</evidence>
<dbReference type="GO" id="GO:0048476">
    <property type="term" value="C:Holliday junction resolvase complex"/>
    <property type="evidence" value="ECO:0007669"/>
    <property type="project" value="UniProtKB-UniRule"/>
</dbReference>
<evidence type="ECO:0000256" key="13">
    <source>
        <dbReference type="HAMAP-Rule" id="MF_00034"/>
    </source>
</evidence>
<sequence>MTAGPTTRRLIGLDPGLRRTGWGIVDMAGQHLRFVASGVVETDDTRDMAARLVELLSGLNGVLDQWTPDEAAVEETFVNKNPASTLKLGQARGVVMLAPALRGLPVAEYAPNLIKKTVVGAGHADKAQIQMMVRRLLPGSAETQADAADALAVAICHAHHAQTRRLLAPALLAAAGR</sequence>
<dbReference type="EMBL" id="BMJQ01000005">
    <property type="protein sequence ID" value="GGF16821.1"/>
    <property type="molecule type" value="Genomic_DNA"/>
</dbReference>
<dbReference type="GO" id="GO:0006310">
    <property type="term" value="P:DNA recombination"/>
    <property type="evidence" value="ECO:0007669"/>
    <property type="project" value="UniProtKB-UniRule"/>
</dbReference>
<dbReference type="GO" id="GO:0009432">
    <property type="term" value="P:SOS response"/>
    <property type="evidence" value="ECO:0007669"/>
    <property type="project" value="UniProtKB-ARBA"/>
</dbReference>
<dbReference type="RefSeq" id="WP_189045781.1">
    <property type="nucleotide sequence ID" value="NZ_BMJQ01000005.1"/>
</dbReference>
<dbReference type="FunFam" id="3.30.420.10:FF:000002">
    <property type="entry name" value="Crossover junction endodeoxyribonuclease RuvC"/>
    <property type="match status" value="1"/>
</dbReference>
<dbReference type="HAMAP" id="MF_00034">
    <property type="entry name" value="RuvC"/>
    <property type="match status" value="1"/>
</dbReference>
<keyword evidence="8 13" id="KW-0460">Magnesium</keyword>
<dbReference type="PRINTS" id="PR00696">
    <property type="entry name" value="RSOLVASERUVC"/>
</dbReference>
<dbReference type="InterPro" id="IPR002176">
    <property type="entry name" value="X-over_junc_endoDNase_RuvC"/>
</dbReference>
<dbReference type="InterPro" id="IPR012337">
    <property type="entry name" value="RNaseH-like_sf"/>
</dbReference>
<feature type="active site" evidence="13">
    <location>
        <position position="146"/>
    </location>
</feature>
<dbReference type="PANTHER" id="PTHR30194:SF3">
    <property type="entry name" value="CROSSOVER JUNCTION ENDODEOXYRIBONUCLEASE RUVC"/>
    <property type="match status" value="1"/>
</dbReference>
<feature type="active site" evidence="13">
    <location>
        <position position="74"/>
    </location>
</feature>
<comment type="caution">
    <text evidence="15">The sequence shown here is derived from an EMBL/GenBank/DDBJ whole genome shotgun (WGS) entry which is preliminary data.</text>
</comment>
<comment type="subcellular location">
    <subcellularLocation>
        <location evidence="13">Cytoplasm</location>
    </subcellularLocation>
</comment>
<dbReference type="NCBIfam" id="TIGR00228">
    <property type="entry name" value="ruvC"/>
    <property type="match status" value="1"/>
</dbReference>
<evidence type="ECO:0000256" key="6">
    <source>
        <dbReference type="ARBA" id="ARBA00022763"/>
    </source>
</evidence>
<dbReference type="SUPFAM" id="SSF53098">
    <property type="entry name" value="Ribonuclease H-like"/>
    <property type="match status" value="1"/>
</dbReference>
<dbReference type="EC" id="3.1.21.10" evidence="13 14"/>
<keyword evidence="11 13" id="KW-0234">DNA repair</keyword>
<dbReference type="Gene3D" id="3.30.420.10">
    <property type="entry name" value="Ribonuclease H-like superfamily/Ribonuclease H"/>
    <property type="match status" value="1"/>
</dbReference>
<evidence type="ECO:0000256" key="4">
    <source>
        <dbReference type="ARBA" id="ARBA00022723"/>
    </source>
</evidence>
<evidence type="ECO:0000256" key="11">
    <source>
        <dbReference type="ARBA" id="ARBA00023204"/>
    </source>
</evidence>
<dbReference type="CDD" id="cd16962">
    <property type="entry name" value="RuvC"/>
    <property type="match status" value="1"/>
</dbReference>
<keyword evidence="2 13" id="KW-0963">Cytoplasm</keyword>
<keyword evidence="4 13" id="KW-0479">Metal-binding</keyword>
<dbReference type="PROSITE" id="PS01321">
    <property type="entry name" value="RUVC"/>
    <property type="match status" value="1"/>
</dbReference>
<dbReference type="GO" id="GO:0003677">
    <property type="term" value="F:DNA binding"/>
    <property type="evidence" value="ECO:0007669"/>
    <property type="project" value="UniProtKB-KW"/>
</dbReference>
<reference evidence="15" key="1">
    <citation type="journal article" date="2014" name="Int. J. Syst. Evol. Microbiol.">
        <title>Complete genome sequence of Corynebacterium casei LMG S-19264T (=DSM 44701T), isolated from a smear-ripened cheese.</title>
        <authorList>
            <consortium name="US DOE Joint Genome Institute (JGI-PGF)"/>
            <person name="Walter F."/>
            <person name="Albersmeier A."/>
            <person name="Kalinowski J."/>
            <person name="Ruckert C."/>
        </authorList>
    </citation>
    <scope>NUCLEOTIDE SEQUENCE</scope>
    <source>
        <strain evidence="15">CGMCC 1.15725</strain>
    </source>
</reference>
<dbReference type="GO" id="GO:0000287">
    <property type="term" value="F:magnesium ion binding"/>
    <property type="evidence" value="ECO:0007669"/>
    <property type="project" value="UniProtKB-UniRule"/>
</dbReference>
<feature type="binding site" evidence="13">
    <location>
        <position position="146"/>
    </location>
    <ligand>
        <name>Mg(2+)</name>
        <dbReference type="ChEBI" id="CHEBI:18420"/>
        <label>1</label>
    </ligand>
</feature>
<keyword evidence="5 13" id="KW-0255">Endonuclease</keyword>
<dbReference type="Pfam" id="PF02075">
    <property type="entry name" value="RuvC"/>
    <property type="match status" value="1"/>
</dbReference>
<reference evidence="15" key="2">
    <citation type="submission" date="2020-09" db="EMBL/GenBank/DDBJ databases">
        <authorList>
            <person name="Sun Q."/>
            <person name="Zhou Y."/>
        </authorList>
    </citation>
    <scope>NUCLEOTIDE SEQUENCE</scope>
    <source>
        <strain evidence="15">CGMCC 1.15725</strain>
    </source>
</reference>
<evidence type="ECO:0000256" key="3">
    <source>
        <dbReference type="ARBA" id="ARBA00022722"/>
    </source>
</evidence>
<evidence type="ECO:0000256" key="7">
    <source>
        <dbReference type="ARBA" id="ARBA00022801"/>
    </source>
</evidence>
<comment type="catalytic activity">
    <reaction evidence="12 13">
        <text>Endonucleolytic cleavage at a junction such as a reciprocal single-stranded crossover between two homologous DNA duplexes (Holliday junction).</text>
        <dbReference type="EC" id="3.1.21.10"/>
    </reaction>
</comment>
<evidence type="ECO:0000256" key="1">
    <source>
        <dbReference type="ARBA" id="ARBA00009518"/>
    </source>
</evidence>
<comment type="subunit">
    <text evidence="13">Homodimer which binds Holliday junction (HJ) DNA. The HJ becomes 2-fold symmetrical on binding to RuvC with unstacked arms; it has a different conformation from HJ DNA in complex with RuvA. In the full resolvosome a probable DNA-RuvA(4)-RuvB(12)-RuvC(2) complex forms which resolves the HJ.</text>
</comment>
<evidence type="ECO:0000256" key="5">
    <source>
        <dbReference type="ARBA" id="ARBA00022759"/>
    </source>
</evidence>
<keyword evidence="16" id="KW-1185">Reference proteome</keyword>
<dbReference type="InterPro" id="IPR036397">
    <property type="entry name" value="RNaseH_sf"/>
</dbReference>
<feature type="binding site" evidence="13">
    <location>
        <position position="14"/>
    </location>
    <ligand>
        <name>Mg(2+)</name>
        <dbReference type="ChEBI" id="CHEBI:18420"/>
        <label>1</label>
    </ligand>
</feature>
<keyword evidence="6 13" id="KW-0227">DNA damage</keyword>
<evidence type="ECO:0000313" key="16">
    <source>
        <dbReference type="Proteomes" id="UP000646365"/>
    </source>
</evidence>
<evidence type="ECO:0000256" key="2">
    <source>
        <dbReference type="ARBA" id="ARBA00022490"/>
    </source>
</evidence>
<protein>
    <recommendedName>
        <fullName evidence="13 14">Crossover junction endodeoxyribonuclease RuvC</fullName>
        <ecNumber evidence="13 14">3.1.21.10</ecNumber>
    </recommendedName>
    <alternativeName>
        <fullName evidence="13">Holliday junction nuclease RuvC</fullName>
    </alternativeName>
    <alternativeName>
        <fullName evidence="13">Holliday junction resolvase RuvC</fullName>
    </alternativeName>
</protein>
<keyword evidence="9 13" id="KW-0238">DNA-binding</keyword>
<evidence type="ECO:0000256" key="9">
    <source>
        <dbReference type="ARBA" id="ARBA00023125"/>
    </source>
</evidence>
<dbReference type="AlphaFoldDB" id="A0A8J2YTJ2"/>
<keyword evidence="7 13" id="KW-0378">Hydrolase</keyword>
<gene>
    <name evidence="13 15" type="primary">ruvC</name>
    <name evidence="15" type="ORF">GCM10011611_23220</name>
</gene>
<evidence type="ECO:0000256" key="12">
    <source>
        <dbReference type="ARBA" id="ARBA00029354"/>
    </source>
</evidence>
<feature type="active site" evidence="13">
    <location>
        <position position="14"/>
    </location>
</feature>
<evidence type="ECO:0000256" key="8">
    <source>
        <dbReference type="ARBA" id="ARBA00022842"/>
    </source>
</evidence>
<comment type="cofactor">
    <cofactor evidence="13">
        <name>Mg(2+)</name>
        <dbReference type="ChEBI" id="CHEBI:18420"/>
    </cofactor>
    <text evidence="13">Binds 2 Mg(2+) ion per subunit.</text>
</comment>
<keyword evidence="3 13" id="KW-0540">Nuclease</keyword>
<dbReference type="GO" id="GO:0005737">
    <property type="term" value="C:cytoplasm"/>
    <property type="evidence" value="ECO:0007669"/>
    <property type="project" value="UniProtKB-SubCell"/>
</dbReference>
<keyword evidence="10 13" id="KW-0233">DNA recombination</keyword>
<dbReference type="GO" id="GO:0006281">
    <property type="term" value="P:DNA repair"/>
    <property type="evidence" value="ECO:0007669"/>
    <property type="project" value="UniProtKB-UniRule"/>
</dbReference>
<dbReference type="Proteomes" id="UP000646365">
    <property type="component" value="Unassembled WGS sequence"/>
</dbReference>
<name>A0A8J2YTJ2_9PROT</name>